<dbReference type="Proteomes" id="UP000093561">
    <property type="component" value="Unassembled WGS sequence"/>
</dbReference>
<organism evidence="1 2">
    <name type="scientific">Wuchereria bancrofti</name>
    <dbReference type="NCBI Taxonomy" id="6293"/>
    <lineage>
        <taxon>Eukaryota</taxon>
        <taxon>Metazoa</taxon>
        <taxon>Ecdysozoa</taxon>
        <taxon>Nematoda</taxon>
        <taxon>Chromadorea</taxon>
        <taxon>Rhabditida</taxon>
        <taxon>Spirurina</taxon>
        <taxon>Spiruromorpha</taxon>
        <taxon>Filarioidea</taxon>
        <taxon>Onchocercidae</taxon>
        <taxon>Wuchereria</taxon>
    </lineage>
</organism>
<sequence length="167" mass="17826">MPHSILKDSSSKLLETRRNRRLTDGSGNLSPTNISTCTRVSFGQPTVPTGLIGSSAFNRLAAIADSDLEKTSNLRQRRTSLPVSPNAFAASRAALQSNLIEARGLVAEMLANKDLPPMVISGLKAVATLLNPQPPSINLHFDFGLPMVVENPYSGEQLLVATVSCSK</sequence>
<protein>
    <submittedName>
        <fullName evidence="2">Uncharacterized protein</fullName>
    </submittedName>
</protein>
<proteinExistence type="predicted"/>
<reference evidence="1" key="1">
    <citation type="submission" date="2015-03" db="EMBL/GenBank/DDBJ databases">
        <title>Wuchereria bancrofti Genome Sequencing Papua New Guinea Strain.</title>
        <authorList>
            <person name="Small S.T."/>
            <person name="Serre D."/>
            <person name="Zimmerman P.A."/>
        </authorList>
    </citation>
    <scope>NUCLEOTIDE SEQUENCE [LARGE SCALE GENOMIC DNA]</scope>
    <source>
        <strain evidence="1">pt0022</strain>
    </source>
</reference>
<dbReference type="AlphaFoldDB" id="A0AAF5PW53"/>
<evidence type="ECO:0000313" key="1">
    <source>
        <dbReference type="Proteomes" id="UP000093561"/>
    </source>
</evidence>
<reference evidence="1" key="2">
    <citation type="journal article" date="2016" name="Mol. Ecol.">
        <title>Population genomics of the filarial nematode parasite Wuchereria bancrofti from mosquitoes.</title>
        <authorList>
            <person name="Small S.T."/>
            <person name="Reimer L.J."/>
            <person name="Tisch D.J."/>
            <person name="King C.L."/>
            <person name="Christensen B.M."/>
            <person name="Siba P.M."/>
            <person name="Kazura J.W."/>
            <person name="Serre D."/>
            <person name="Zimmerman P.A."/>
        </authorList>
    </citation>
    <scope>NUCLEOTIDE SEQUENCE</scope>
    <source>
        <strain evidence="1">pt0022</strain>
    </source>
</reference>
<accession>A0AAF5PW53</accession>
<evidence type="ECO:0000313" key="2">
    <source>
        <dbReference type="WBParaSite" id="mrna-Wban_06463"/>
    </source>
</evidence>
<name>A0AAF5PW53_WUCBA</name>
<reference evidence="2" key="3">
    <citation type="submission" date="2024-02" db="UniProtKB">
        <authorList>
            <consortium name="WormBaseParasite"/>
        </authorList>
    </citation>
    <scope>IDENTIFICATION</scope>
    <source>
        <strain evidence="2">pt0022</strain>
    </source>
</reference>
<dbReference type="WBParaSite" id="mrna-Wban_06463">
    <property type="protein sequence ID" value="mrna-Wban_06463"/>
    <property type="gene ID" value="Wban_06463"/>
</dbReference>